<evidence type="ECO:0000256" key="1">
    <source>
        <dbReference type="SAM" id="MobiDB-lite"/>
    </source>
</evidence>
<dbReference type="GO" id="GO:0005643">
    <property type="term" value="C:nuclear pore"/>
    <property type="evidence" value="ECO:0007669"/>
    <property type="project" value="InterPro"/>
</dbReference>
<feature type="region of interest" description="Disordered" evidence="1">
    <location>
        <begin position="196"/>
        <end position="239"/>
    </location>
</feature>
<evidence type="ECO:0000259" key="2">
    <source>
        <dbReference type="PROSITE" id="PS51840"/>
    </source>
</evidence>
<dbReference type="PROSITE" id="PS51840">
    <property type="entry name" value="C2_NT"/>
    <property type="match status" value="1"/>
</dbReference>
<accession>A0A7J0FPX8</accession>
<feature type="domain" description="C2 NT-type" evidence="2">
    <location>
        <begin position="7"/>
        <end position="154"/>
    </location>
</feature>
<keyword evidence="4" id="KW-1185">Reference proteome</keyword>
<dbReference type="InterPro" id="IPR019448">
    <property type="entry name" value="NT-C2"/>
</dbReference>
<dbReference type="InterPro" id="IPR021827">
    <property type="entry name" value="Nup186/Nup192/Nup205"/>
</dbReference>
<protein>
    <recommendedName>
        <fullName evidence="2">C2 NT-type domain-containing protein</fullName>
    </recommendedName>
</protein>
<comment type="caution">
    <text evidence="3">The sequence shown here is derived from an EMBL/GenBank/DDBJ whole genome shotgun (WGS) entry which is preliminary data.</text>
</comment>
<feature type="region of interest" description="Disordered" evidence="1">
    <location>
        <begin position="153"/>
        <end position="172"/>
    </location>
</feature>
<dbReference type="PANTHER" id="PTHR31344">
    <property type="entry name" value="NUCLEAR PORE COMPLEX PROTEIN NUP205"/>
    <property type="match status" value="1"/>
</dbReference>
<dbReference type="Proteomes" id="UP000585474">
    <property type="component" value="Unassembled WGS sequence"/>
</dbReference>
<dbReference type="AlphaFoldDB" id="A0A7J0FPX8"/>
<evidence type="ECO:0000313" key="3">
    <source>
        <dbReference type="EMBL" id="GFY99987.1"/>
    </source>
</evidence>
<feature type="region of interest" description="Disordered" evidence="1">
    <location>
        <begin position="540"/>
        <end position="561"/>
    </location>
</feature>
<proteinExistence type="predicted"/>
<organism evidence="3 4">
    <name type="scientific">Actinidia rufa</name>
    <dbReference type="NCBI Taxonomy" id="165716"/>
    <lineage>
        <taxon>Eukaryota</taxon>
        <taxon>Viridiplantae</taxon>
        <taxon>Streptophyta</taxon>
        <taxon>Embryophyta</taxon>
        <taxon>Tracheophyta</taxon>
        <taxon>Spermatophyta</taxon>
        <taxon>Magnoliopsida</taxon>
        <taxon>eudicotyledons</taxon>
        <taxon>Gunneridae</taxon>
        <taxon>Pentapetalae</taxon>
        <taxon>asterids</taxon>
        <taxon>Ericales</taxon>
        <taxon>Actinidiaceae</taxon>
        <taxon>Actinidia</taxon>
    </lineage>
</organism>
<feature type="compositionally biased region" description="Polar residues" evidence="1">
    <location>
        <begin position="158"/>
        <end position="168"/>
    </location>
</feature>
<gene>
    <name evidence="3" type="ORF">Acr_13g0013870</name>
</gene>
<evidence type="ECO:0000313" key="4">
    <source>
        <dbReference type="Proteomes" id="UP000585474"/>
    </source>
</evidence>
<dbReference type="EMBL" id="BJWL01000013">
    <property type="protein sequence ID" value="GFY99987.1"/>
    <property type="molecule type" value="Genomic_DNA"/>
</dbReference>
<dbReference type="OrthoDB" id="20172at2759"/>
<name>A0A7J0FPX8_9ERIC</name>
<feature type="compositionally biased region" description="Low complexity" evidence="1">
    <location>
        <begin position="204"/>
        <end position="213"/>
    </location>
</feature>
<dbReference type="PANTHER" id="PTHR31344:SF13">
    <property type="entry name" value="EEIG1_EHBP1 PROTEIN AMINO-TERMINAL DOMAIN PROTEIN"/>
    <property type="match status" value="1"/>
</dbReference>
<dbReference type="Pfam" id="PF10358">
    <property type="entry name" value="NT-C2"/>
    <property type="match status" value="1"/>
</dbReference>
<reference evidence="3 4" key="1">
    <citation type="submission" date="2019-07" db="EMBL/GenBank/DDBJ databases">
        <title>De Novo Assembly of kiwifruit Actinidia rufa.</title>
        <authorList>
            <person name="Sugita-Konishi S."/>
            <person name="Sato K."/>
            <person name="Mori E."/>
            <person name="Abe Y."/>
            <person name="Kisaki G."/>
            <person name="Hamano K."/>
            <person name="Suezawa K."/>
            <person name="Otani M."/>
            <person name="Fukuda T."/>
            <person name="Manabe T."/>
            <person name="Gomi K."/>
            <person name="Tabuchi M."/>
            <person name="Akimitsu K."/>
            <person name="Kataoka I."/>
        </authorList>
    </citation>
    <scope>NUCLEOTIDE SEQUENCE [LARGE SCALE GENOMIC DNA]</scope>
    <source>
        <strain evidence="4">cv. Fuchu</strain>
    </source>
</reference>
<sequence length="958" mass="106030">MVLGLRSKHRKANSVQVDYIVNVREIKPWPPSQSLRSIQSVLLQWDNCDNNSGSFSSVVGEGNVEFNESFALPVTLCREKRTRDSFQKNCLEFYLYEYRKDKAAKGQPLGTAIINLSDYGIIKENIAISALVNCKKSSKNAAQPVLYVNVQPFDEDSSNPSPNGSLSKEASLDKDGGEFVSKLVNDANDDESEIASFTDDDVSSHSSQTVSSSAFEASKGSVSQNKEVTDGDRKTQQNTQQLVRDDVDRIPYEVASSDAYIREGANFDLASSINSRANGDDDGRAVSVNSRLDTTTVNEVHVGVMDDVEENEQQEYERDKLILEDMRNSLQKKLSAKSSPDATRKRATVRSETLTFSRRGHEVKSTATTNNKLKHTKSVQLPFVSAKANWFSEQNQNMDMAKEVDKLENACTNVVGIAVTEGKKPNNGFSDSKFEWKSRVEMLEEELREAAVVEAALYSVVAEHGSSTNKVHAPARRLSRFYLHACKEMSHAKRASAARAAVSGLILVSKSCGNDVPRLTFWLSNSIMLRAVVKQSVEGTPLSDGQNMETNDGGKKSGGRSSLILDKFSSTEKEWNHPIKELGHWENRLTFETALEKIEAWIFSRIVESMWWQTLTPHMQSAAAKTSNRGSGARKSKFALGDQEQVSFSIELWKKAFKDACERLCPIRAGGHECGCLPVLARLLVDRLDVAMFNAILRESADEMPTDPVSDPISDPKVLPILAGRSSFGAGAQLKNAIGNWSRWLSDLFGIEENNSPEDENNHDNNIMECRNSFKAFRVLNALSDLMMLPIEMLGDSSTRKEVCPMFGPMLIQRVLNNFVPDEFSPDPIPAAVLEALDAEDADVATDKLVGFPCTATPTVYSPPLTASLAGFVGEVGSQTPQRSVSSVLRKSYTSDDELDELDSPITSILVDNSRVSPSPRVAWTPKGGRNVVRYRHEKYGKMVNRKKCVINVFLYII</sequence>